<dbReference type="Proteomes" id="UP000235220">
    <property type="component" value="Chromosome 8"/>
</dbReference>
<accession>A0A2I4FE41</accession>
<dbReference type="Gramene" id="Jr08_12760_p1">
    <property type="protein sequence ID" value="cds.Jr08_12760_p1"/>
    <property type="gene ID" value="Jr08_12760"/>
</dbReference>
<dbReference type="GeneID" id="108997980"/>
<dbReference type="OrthoDB" id="1436591at2759"/>
<name>A0A2I4FE41_JUGRE</name>
<gene>
    <name evidence="2" type="primary">LOC108997980</name>
</gene>
<sequence length="131" mass="14133">MKTMDLNASTLHIKALETLAWSLFRWWRGQLRHHYCRHLDMGPGGPGGPGWGPGPGGPGVFFGGFANGLCSMISSCFYCLCCCWLLQDCFGGPRGPYGPPAGSFLLANFCELDGQSSVLSVIIDSFIDVIL</sequence>
<reference evidence="2" key="1">
    <citation type="submission" date="2025-08" db="UniProtKB">
        <authorList>
            <consortium name="RefSeq"/>
        </authorList>
    </citation>
    <scope>IDENTIFICATION</scope>
    <source>
        <tissue evidence="2">Leaves</tissue>
    </source>
</reference>
<keyword evidence="1" id="KW-1185">Reference proteome</keyword>
<proteinExistence type="predicted"/>
<evidence type="ECO:0000313" key="1">
    <source>
        <dbReference type="Proteomes" id="UP000235220"/>
    </source>
</evidence>
<dbReference type="AlphaFoldDB" id="A0A2I4FE41"/>
<evidence type="ECO:0000313" key="2">
    <source>
        <dbReference type="RefSeq" id="XP_018829920.1"/>
    </source>
</evidence>
<organism evidence="1 2">
    <name type="scientific">Juglans regia</name>
    <name type="common">English walnut</name>
    <dbReference type="NCBI Taxonomy" id="51240"/>
    <lineage>
        <taxon>Eukaryota</taxon>
        <taxon>Viridiplantae</taxon>
        <taxon>Streptophyta</taxon>
        <taxon>Embryophyta</taxon>
        <taxon>Tracheophyta</taxon>
        <taxon>Spermatophyta</taxon>
        <taxon>Magnoliopsida</taxon>
        <taxon>eudicotyledons</taxon>
        <taxon>Gunneridae</taxon>
        <taxon>Pentapetalae</taxon>
        <taxon>rosids</taxon>
        <taxon>fabids</taxon>
        <taxon>Fagales</taxon>
        <taxon>Juglandaceae</taxon>
        <taxon>Juglans</taxon>
    </lineage>
</organism>
<dbReference type="RefSeq" id="XP_018829920.1">
    <property type="nucleotide sequence ID" value="XM_018974375.2"/>
</dbReference>
<protein>
    <submittedName>
        <fullName evidence="2">Uncharacterized protein LOC108997980 isoform X3</fullName>
    </submittedName>
</protein>